<comment type="caution">
    <text evidence="2">The sequence shown here is derived from an EMBL/GenBank/DDBJ whole genome shotgun (WGS) entry which is preliminary data.</text>
</comment>
<dbReference type="RefSeq" id="WP_198350642.1">
    <property type="nucleotide sequence ID" value="NZ_BMJP01000003.1"/>
</dbReference>
<feature type="compositionally biased region" description="Gly residues" evidence="1">
    <location>
        <begin position="1"/>
        <end position="18"/>
    </location>
</feature>
<name>A0A7W9F3E2_9SPHN</name>
<protein>
    <submittedName>
        <fullName evidence="2">Uncharacterized protein</fullName>
    </submittedName>
</protein>
<evidence type="ECO:0000313" key="3">
    <source>
        <dbReference type="Proteomes" id="UP000546701"/>
    </source>
</evidence>
<keyword evidence="3" id="KW-1185">Reference proteome</keyword>
<reference evidence="2 3" key="1">
    <citation type="submission" date="2020-08" db="EMBL/GenBank/DDBJ databases">
        <title>Genomic Encyclopedia of Type Strains, Phase IV (KMG-IV): sequencing the most valuable type-strain genomes for metagenomic binning, comparative biology and taxonomic classification.</title>
        <authorList>
            <person name="Goeker M."/>
        </authorList>
    </citation>
    <scope>NUCLEOTIDE SEQUENCE [LARGE SCALE GENOMIC DNA]</scope>
    <source>
        <strain evidence="2 3">DSM 103336</strain>
    </source>
</reference>
<feature type="region of interest" description="Disordered" evidence="1">
    <location>
        <begin position="1"/>
        <end position="90"/>
    </location>
</feature>
<proteinExistence type="predicted"/>
<organism evidence="2 3">
    <name type="scientific">Sphingomonas prati</name>
    <dbReference type="NCBI Taxonomy" id="1843237"/>
    <lineage>
        <taxon>Bacteria</taxon>
        <taxon>Pseudomonadati</taxon>
        <taxon>Pseudomonadota</taxon>
        <taxon>Alphaproteobacteria</taxon>
        <taxon>Sphingomonadales</taxon>
        <taxon>Sphingomonadaceae</taxon>
        <taxon>Sphingomonas</taxon>
    </lineage>
</organism>
<evidence type="ECO:0000256" key="1">
    <source>
        <dbReference type="SAM" id="MobiDB-lite"/>
    </source>
</evidence>
<gene>
    <name evidence="2" type="ORF">FHS99_002250</name>
</gene>
<dbReference type="EMBL" id="JACIJR010000005">
    <property type="protein sequence ID" value="MBB5729754.1"/>
    <property type="molecule type" value="Genomic_DNA"/>
</dbReference>
<dbReference type="AlphaFoldDB" id="A0A7W9F3E2"/>
<dbReference type="Proteomes" id="UP000546701">
    <property type="component" value="Unassembled WGS sequence"/>
</dbReference>
<sequence length="90" mass="8511">MAEGSGGSGAGAGGGAMGEGATVLSDGGGAFMTAPERDRRVKPLFATIASPSSPVRQRTGESSADDRAGGGGGGAAARSAMPAATAITDW</sequence>
<accession>A0A7W9F3E2</accession>
<evidence type="ECO:0000313" key="2">
    <source>
        <dbReference type="EMBL" id="MBB5729754.1"/>
    </source>
</evidence>